<keyword evidence="5" id="KW-0804">Transcription</keyword>
<dbReference type="OrthoDB" id="1746530at2759"/>
<dbReference type="Pfam" id="PF03874">
    <property type="entry name" value="RNA_pol_Rpb4"/>
    <property type="match status" value="1"/>
</dbReference>
<evidence type="ECO:0000256" key="4">
    <source>
        <dbReference type="ARBA" id="ARBA00022478"/>
    </source>
</evidence>
<evidence type="ECO:0000256" key="3">
    <source>
        <dbReference type="ARBA" id="ARBA00016672"/>
    </source>
</evidence>
<keyword evidence="8" id="KW-1185">Reference proteome</keyword>
<keyword evidence="4" id="KW-0240">DNA-directed RNA polymerase</keyword>
<dbReference type="PANTHER" id="PTHR15561">
    <property type="entry name" value="CALCITONIN GENE-RELATED PEPTIDE-RECEPTOR COMPONENT PROTEIN"/>
    <property type="match status" value="1"/>
</dbReference>
<comment type="similarity">
    <text evidence="2">Belongs to the eukaryotic RPC9 RNA polymerase subunit family.</text>
</comment>
<dbReference type="EMBL" id="MU006842">
    <property type="protein sequence ID" value="KAF2634290.1"/>
    <property type="molecule type" value="Genomic_DNA"/>
</dbReference>
<sequence length="176" mass="19991">MRIKTAQSALLSNHEVLLHLQSELASYEGVGKKKKGRRMPPKDLQEILKDGIAYLTNPDYATHSIQAQHPNRPMTLYKGPNSLLRALAPHYRLNKTEYLQLYNTRPRSQATLQLVIEEANNRFTDAELDDILAIITHVFDEEEASIPAGVEVMRMEKLSDKMLGVTKGKKKKRAQV</sequence>
<reference evidence="7" key="1">
    <citation type="journal article" date="2020" name="Stud. Mycol.">
        <title>101 Dothideomycetes genomes: a test case for predicting lifestyles and emergence of pathogens.</title>
        <authorList>
            <person name="Haridas S."/>
            <person name="Albert R."/>
            <person name="Binder M."/>
            <person name="Bloem J."/>
            <person name="Labutti K."/>
            <person name="Salamov A."/>
            <person name="Andreopoulos B."/>
            <person name="Baker S."/>
            <person name="Barry K."/>
            <person name="Bills G."/>
            <person name="Bluhm B."/>
            <person name="Cannon C."/>
            <person name="Castanera R."/>
            <person name="Culley D."/>
            <person name="Daum C."/>
            <person name="Ezra D."/>
            <person name="Gonzalez J."/>
            <person name="Henrissat B."/>
            <person name="Kuo A."/>
            <person name="Liang C."/>
            <person name="Lipzen A."/>
            <person name="Lutzoni F."/>
            <person name="Magnuson J."/>
            <person name="Mondo S."/>
            <person name="Nolan M."/>
            <person name="Ohm R."/>
            <person name="Pangilinan J."/>
            <person name="Park H.-J."/>
            <person name="Ramirez L."/>
            <person name="Alfaro M."/>
            <person name="Sun H."/>
            <person name="Tritt A."/>
            <person name="Yoshinaga Y."/>
            <person name="Zwiers L.-H."/>
            <person name="Turgeon B."/>
            <person name="Goodwin S."/>
            <person name="Spatafora J."/>
            <person name="Crous P."/>
            <person name="Grigoriev I."/>
        </authorList>
    </citation>
    <scope>NUCLEOTIDE SEQUENCE</scope>
    <source>
        <strain evidence="7">CBS 473.64</strain>
    </source>
</reference>
<evidence type="ECO:0000256" key="5">
    <source>
        <dbReference type="ARBA" id="ARBA00023163"/>
    </source>
</evidence>
<evidence type="ECO:0000313" key="7">
    <source>
        <dbReference type="EMBL" id="KAF2634290.1"/>
    </source>
</evidence>
<dbReference type="Proteomes" id="UP000799753">
    <property type="component" value="Unassembled WGS sequence"/>
</dbReference>
<proteinExistence type="inferred from homology"/>
<dbReference type="SUPFAM" id="SSF47819">
    <property type="entry name" value="HRDC-like"/>
    <property type="match status" value="1"/>
</dbReference>
<evidence type="ECO:0000256" key="1">
    <source>
        <dbReference type="ARBA" id="ARBA00004123"/>
    </source>
</evidence>
<dbReference type="InterPro" id="IPR005574">
    <property type="entry name" value="Rpb4/RPC9"/>
</dbReference>
<name>A0A6A6RGF8_9PLEO</name>
<dbReference type="AlphaFoldDB" id="A0A6A6RGF8"/>
<dbReference type="Gene3D" id="1.20.1250.40">
    <property type="match status" value="1"/>
</dbReference>
<dbReference type="GO" id="GO:0000166">
    <property type="term" value="F:nucleotide binding"/>
    <property type="evidence" value="ECO:0007669"/>
    <property type="project" value="InterPro"/>
</dbReference>
<dbReference type="PANTHER" id="PTHR15561:SF0">
    <property type="entry name" value="DNA-DIRECTED RNA POLYMERASE III SUBUNIT RPC9"/>
    <property type="match status" value="1"/>
</dbReference>
<protein>
    <recommendedName>
        <fullName evidence="3">DNA-directed RNA polymerase III subunit RPC9</fullName>
    </recommendedName>
</protein>
<dbReference type="GO" id="GO:0006384">
    <property type="term" value="P:transcription initiation at RNA polymerase III promoter"/>
    <property type="evidence" value="ECO:0007669"/>
    <property type="project" value="InterPro"/>
</dbReference>
<accession>A0A6A6RGF8</accession>
<keyword evidence="6" id="KW-0539">Nucleus</keyword>
<dbReference type="InterPro" id="IPR038846">
    <property type="entry name" value="RPC9"/>
</dbReference>
<dbReference type="GO" id="GO:0005666">
    <property type="term" value="C:RNA polymerase III complex"/>
    <property type="evidence" value="ECO:0007669"/>
    <property type="project" value="InterPro"/>
</dbReference>
<gene>
    <name evidence="7" type="ORF">P280DRAFT_524251</name>
</gene>
<dbReference type="InterPro" id="IPR010997">
    <property type="entry name" value="HRDC-like_sf"/>
</dbReference>
<comment type="subcellular location">
    <subcellularLocation>
        <location evidence="1">Nucleus</location>
    </subcellularLocation>
</comment>
<organism evidence="7 8">
    <name type="scientific">Massarina eburnea CBS 473.64</name>
    <dbReference type="NCBI Taxonomy" id="1395130"/>
    <lineage>
        <taxon>Eukaryota</taxon>
        <taxon>Fungi</taxon>
        <taxon>Dikarya</taxon>
        <taxon>Ascomycota</taxon>
        <taxon>Pezizomycotina</taxon>
        <taxon>Dothideomycetes</taxon>
        <taxon>Pleosporomycetidae</taxon>
        <taxon>Pleosporales</taxon>
        <taxon>Massarineae</taxon>
        <taxon>Massarinaceae</taxon>
        <taxon>Massarina</taxon>
    </lineage>
</organism>
<evidence type="ECO:0000256" key="6">
    <source>
        <dbReference type="ARBA" id="ARBA00023242"/>
    </source>
</evidence>
<dbReference type="InterPro" id="IPR038324">
    <property type="entry name" value="Rpb4/RPC9_sf"/>
</dbReference>
<evidence type="ECO:0000313" key="8">
    <source>
        <dbReference type="Proteomes" id="UP000799753"/>
    </source>
</evidence>
<evidence type="ECO:0000256" key="2">
    <source>
        <dbReference type="ARBA" id="ARBA00006898"/>
    </source>
</evidence>